<feature type="non-terminal residue" evidence="1">
    <location>
        <position position="53"/>
    </location>
</feature>
<dbReference type="Proteomes" id="UP000824120">
    <property type="component" value="Chromosome 6"/>
</dbReference>
<evidence type="ECO:0000313" key="1">
    <source>
        <dbReference type="EMBL" id="KAG5598959.1"/>
    </source>
</evidence>
<keyword evidence="2" id="KW-1185">Reference proteome</keyword>
<dbReference type="AlphaFoldDB" id="A0A9J5YGJ4"/>
<accession>A0A9J5YGJ4</accession>
<gene>
    <name evidence="1" type="ORF">H5410_030329</name>
</gene>
<dbReference type="EMBL" id="JACXVP010000006">
    <property type="protein sequence ID" value="KAG5598959.1"/>
    <property type="molecule type" value="Genomic_DNA"/>
</dbReference>
<protein>
    <submittedName>
        <fullName evidence="1">Uncharacterized protein</fullName>
    </submittedName>
</protein>
<name>A0A9J5YGJ4_SOLCO</name>
<organism evidence="1 2">
    <name type="scientific">Solanum commersonii</name>
    <name type="common">Commerson's wild potato</name>
    <name type="synonym">Commerson's nightshade</name>
    <dbReference type="NCBI Taxonomy" id="4109"/>
    <lineage>
        <taxon>Eukaryota</taxon>
        <taxon>Viridiplantae</taxon>
        <taxon>Streptophyta</taxon>
        <taxon>Embryophyta</taxon>
        <taxon>Tracheophyta</taxon>
        <taxon>Spermatophyta</taxon>
        <taxon>Magnoliopsida</taxon>
        <taxon>eudicotyledons</taxon>
        <taxon>Gunneridae</taxon>
        <taxon>Pentapetalae</taxon>
        <taxon>asterids</taxon>
        <taxon>lamiids</taxon>
        <taxon>Solanales</taxon>
        <taxon>Solanaceae</taxon>
        <taxon>Solanoideae</taxon>
        <taxon>Solaneae</taxon>
        <taxon>Solanum</taxon>
    </lineage>
</organism>
<comment type="caution">
    <text evidence="1">The sequence shown here is derived from an EMBL/GenBank/DDBJ whole genome shotgun (WGS) entry which is preliminary data.</text>
</comment>
<proteinExistence type="predicted"/>
<evidence type="ECO:0000313" key="2">
    <source>
        <dbReference type="Proteomes" id="UP000824120"/>
    </source>
</evidence>
<sequence>DMWNERLKKFEEELKIKQSTETHIYPQSVVTLLRDRKAIRGGGGGGLGGGDRD</sequence>
<reference evidence="1 2" key="1">
    <citation type="submission" date="2020-09" db="EMBL/GenBank/DDBJ databases">
        <title>De no assembly of potato wild relative species, Solanum commersonii.</title>
        <authorList>
            <person name="Cho K."/>
        </authorList>
    </citation>
    <scope>NUCLEOTIDE SEQUENCE [LARGE SCALE GENOMIC DNA]</scope>
    <source>
        <strain evidence="1">LZ3.2</strain>
        <tissue evidence="1">Leaf</tissue>
    </source>
</reference>